<gene>
    <name evidence="15" type="ORF">OEZ85_000566</name>
</gene>
<evidence type="ECO:0000256" key="2">
    <source>
        <dbReference type="ARBA" id="ARBA00014068"/>
    </source>
</evidence>
<dbReference type="Proteomes" id="UP001244341">
    <property type="component" value="Chromosome 13b"/>
</dbReference>
<evidence type="ECO:0000256" key="9">
    <source>
        <dbReference type="ARBA" id="ARBA00030110"/>
    </source>
</evidence>
<feature type="region of interest" description="Disordered" evidence="12">
    <location>
        <begin position="76"/>
        <end position="114"/>
    </location>
</feature>
<accession>A0ABY8UIH9</accession>
<evidence type="ECO:0000256" key="10">
    <source>
        <dbReference type="ARBA" id="ARBA00031107"/>
    </source>
</evidence>
<dbReference type="InterPro" id="IPR051435">
    <property type="entry name" value="RING_finger_E3_ubiq-ligases"/>
</dbReference>
<dbReference type="InterPro" id="IPR013083">
    <property type="entry name" value="Znf_RING/FYVE/PHD"/>
</dbReference>
<feature type="transmembrane region" description="Helical" evidence="13">
    <location>
        <begin position="174"/>
        <end position="194"/>
    </location>
</feature>
<reference evidence="15 16" key="1">
    <citation type="submission" date="2023-05" db="EMBL/GenBank/DDBJ databases">
        <title>A 100% complete, gapless, phased diploid assembly of the Scenedesmus obliquus UTEX 3031 genome.</title>
        <authorList>
            <person name="Biondi T.C."/>
            <person name="Hanschen E.R."/>
            <person name="Kwon T."/>
            <person name="Eng W."/>
            <person name="Kruse C.P.S."/>
            <person name="Koehler S.I."/>
            <person name="Kunde Y."/>
            <person name="Gleasner C.D."/>
            <person name="You Mak K.T."/>
            <person name="Polle J."/>
            <person name="Hovde B.T."/>
            <person name="Starkenburg S.R."/>
        </authorList>
    </citation>
    <scope>NUCLEOTIDE SEQUENCE [LARGE SCALE GENOMIC DNA]</scope>
    <source>
        <strain evidence="15 16">DOE0152z</strain>
    </source>
</reference>
<evidence type="ECO:0000259" key="14">
    <source>
        <dbReference type="PROSITE" id="PS50089"/>
    </source>
</evidence>
<evidence type="ECO:0000256" key="12">
    <source>
        <dbReference type="SAM" id="MobiDB-lite"/>
    </source>
</evidence>
<dbReference type="InterPro" id="IPR001841">
    <property type="entry name" value="Znf_RING"/>
</dbReference>
<evidence type="ECO:0000256" key="3">
    <source>
        <dbReference type="ARBA" id="ARBA00022692"/>
    </source>
</evidence>
<evidence type="ECO:0000256" key="4">
    <source>
        <dbReference type="ARBA" id="ARBA00022723"/>
    </source>
</evidence>
<dbReference type="EMBL" id="CP126220">
    <property type="protein sequence ID" value="WIA21339.1"/>
    <property type="molecule type" value="Genomic_DNA"/>
</dbReference>
<keyword evidence="8 13" id="KW-0472">Membrane</keyword>
<evidence type="ECO:0000256" key="8">
    <source>
        <dbReference type="ARBA" id="ARBA00023136"/>
    </source>
</evidence>
<proteinExistence type="predicted"/>
<dbReference type="PANTHER" id="PTHR22791">
    <property type="entry name" value="RING-TYPE DOMAIN-CONTAINING PROTEIN"/>
    <property type="match status" value="1"/>
</dbReference>
<keyword evidence="5 11" id="KW-0863">Zinc-finger</keyword>
<organism evidence="15 16">
    <name type="scientific">Tetradesmus obliquus</name>
    <name type="common">Green alga</name>
    <name type="synonym">Acutodesmus obliquus</name>
    <dbReference type="NCBI Taxonomy" id="3088"/>
    <lineage>
        <taxon>Eukaryota</taxon>
        <taxon>Viridiplantae</taxon>
        <taxon>Chlorophyta</taxon>
        <taxon>core chlorophytes</taxon>
        <taxon>Chlorophyceae</taxon>
        <taxon>CS clade</taxon>
        <taxon>Sphaeropleales</taxon>
        <taxon>Scenedesmaceae</taxon>
        <taxon>Tetradesmus</taxon>
    </lineage>
</organism>
<keyword evidence="16" id="KW-1185">Reference proteome</keyword>
<feature type="compositionally biased region" description="Low complexity" evidence="12">
    <location>
        <begin position="76"/>
        <end position="98"/>
    </location>
</feature>
<keyword evidence="6" id="KW-0862">Zinc</keyword>
<dbReference type="Pfam" id="PF06803">
    <property type="entry name" value="DUF1232"/>
    <property type="match status" value="1"/>
</dbReference>
<dbReference type="PROSITE" id="PS50089">
    <property type="entry name" value="ZF_RING_2"/>
    <property type="match status" value="1"/>
</dbReference>
<dbReference type="Pfam" id="PF14634">
    <property type="entry name" value="zf-RING_5"/>
    <property type="match status" value="1"/>
</dbReference>
<dbReference type="SMART" id="SM00184">
    <property type="entry name" value="RING"/>
    <property type="match status" value="1"/>
</dbReference>
<name>A0ABY8UIH9_TETOB</name>
<keyword evidence="7 13" id="KW-1133">Transmembrane helix</keyword>
<dbReference type="PROSITE" id="PS00518">
    <property type="entry name" value="ZF_RING_1"/>
    <property type="match status" value="1"/>
</dbReference>
<evidence type="ECO:0000256" key="5">
    <source>
        <dbReference type="ARBA" id="ARBA00022771"/>
    </source>
</evidence>
<dbReference type="Gene3D" id="3.30.40.10">
    <property type="entry name" value="Zinc/RING finger domain, C3HC4 (zinc finger)"/>
    <property type="match status" value="1"/>
</dbReference>
<keyword evidence="4" id="KW-0479">Metal-binding</keyword>
<sequence>MGDAADSHLACGVCFAAFDGDQRRPWDIGCGHSFCEQCLRQHPRSFRHCPECRVRASNPHVNIALLRLVDAAAGGQQQQQQQASSDVQQQQQQQQQQQRGRSSTLADAAAPAAAAAAAASQQPQEWLQQVLSRQQGSTPAPNPTGPMMQTVLRAPAPGGLAAHQAKIAEIRTAMWVWLTPLLGFLYLLSPLDIIPDFLPLIGWLDDLLVLVYVACSMYGMFGGQQRQQDRNRMTL</sequence>
<evidence type="ECO:0000313" key="16">
    <source>
        <dbReference type="Proteomes" id="UP001244341"/>
    </source>
</evidence>
<dbReference type="InterPro" id="IPR010652">
    <property type="entry name" value="DUF1232"/>
</dbReference>
<evidence type="ECO:0000256" key="7">
    <source>
        <dbReference type="ARBA" id="ARBA00022989"/>
    </source>
</evidence>
<evidence type="ECO:0000256" key="13">
    <source>
        <dbReference type="SAM" id="Phobius"/>
    </source>
</evidence>
<dbReference type="SUPFAM" id="SSF57850">
    <property type="entry name" value="RING/U-box"/>
    <property type="match status" value="1"/>
</dbReference>
<evidence type="ECO:0000256" key="1">
    <source>
        <dbReference type="ARBA" id="ARBA00004127"/>
    </source>
</evidence>
<keyword evidence="3 13" id="KW-0812">Transmembrane</keyword>
<feature type="compositionally biased region" description="Polar residues" evidence="12">
    <location>
        <begin position="128"/>
        <end position="139"/>
    </location>
</feature>
<comment type="subcellular location">
    <subcellularLocation>
        <location evidence="1">Endomembrane system</location>
        <topology evidence="1">Multi-pass membrane protein</topology>
    </subcellularLocation>
</comment>
<evidence type="ECO:0000256" key="6">
    <source>
        <dbReference type="ARBA" id="ARBA00022833"/>
    </source>
</evidence>
<dbReference type="PANTHER" id="PTHR22791:SF14">
    <property type="entry name" value="RING FINGER PROTEIN 227"/>
    <property type="match status" value="1"/>
</dbReference>
<evidence type="ECO:0000313" key="15">
    <source>
        <dbReference type="EMBL" id="WIA21339.1"/>
    </source>
</evidence>
<feature type="region of interest" description="Disordered" evidence="12">
    <location>
        <begin position="128"/>
        <end position="149"/>
    </location>
</feature>
<protein>
    <recommendedName>
        <fullName evidence="2">E3 ubiquitin-protein ligase RNF170</fullName>
    </recommendedName>
    <alternativeName>
        <fullName evidence="10">RING finger protein 170</fullName>
    </alternativeName>
    <alternativeName>
        <fullName evidence="9">RING-type E3 ubiquitin transferase RNF170</fullName>
    </alternativeName>
</protein>
<evidence type="ECO:0000256" key="11">
    <source>
        <dbReference type="PROSITE-ProRule" id="PRU00175"/>
    </source>
</evidence>
<feature type="domain" description="RING-type" evidence="14">
    <location>
        <begin position="11"/>
        <end position="53"/>
    </location>
</feature>
<feature type="transmembrane region" description="Helical" evidence="13">
    <location>
        <begin position="200"/>
        <end position="221"/>
    </location>
</feature>
<dbReference type="InterPro" id="IPR017907">
    <property type="entry name" value="Znf_RING_CS"/>
</dbReference>